<reference evidence="2 3" key="1">
    <citation type="journal article" date="2022" name="G3 (Bethesda)">
        <title>Whole-genome sequence and methylome profiling of the almond [Prunus dulcis (Mill.) D.A. Webb] cultivar 'Nonpareil'.</title>
        <authorList>
            <person name="D'Amico-Willman K.M."/>
            <person name="Ouma W.Z."/>
            <person name="Meulia T."/>
            <person name="Sideli G.M."/>
            <person name="Gradziel T.M."/>
            <person name="Fresnedo-Ramirez J."/>
        </authorList>
    </citation>
    <scope>NUCLEOTIDE SEQUENCE [LARGE SCALE GENOMIC DNA]</scope>
    <source>
        <strain evidence="2">Clone GOH B32 T37-40</strain>
    </source>
</reference>
<dbReference type="Pfam" id="PF03478">
    <property type="entry name" value="Beta-prop_KIB1-4"/>
    <property type="match status" value="1"/>
</dbReference>
<dbReference type="EMBL" id="JAJFAZ020000001">
    <property type="protein sequence ID" value="KAI5354124.1"/>
    <property type="molecule type" value="Genomic_DNA"/>
</dbReference>
<name>A0AAD5F5M7_PRUDU</name>
<dbReference type="InterPro" id="IPR050942">
    <property type="entry name" value="F-box_BR-signaling"/>
</dbReference>
<comment type="caution">
    <text evidence="2">The sequence shown here is derived from an EMBL/GenBank/DDBJ whole genome shotgun (WGS) entry which is preliminary data.</text>
</comment>
<organism evidence="2 3">
    <name type="scientific">Prunus dulcis</name>
    <name type="common">Almond</name>
    <name type="synonym">Amygdalus dulcis</name>
    <dbReference type="NCBI Taxonomy" id="3755"/>
    <lineage>
        <taxon>Eukaryota</taxon>
        <taxon>Viridiplantae</taxon>
        <taxon>Streptophyta</taxon>
        <taxon>Embryophyta</taxon>
        <taxon>Tracheophyta</taxon>
        <taxon>Spermatophyta</taxon>
        <taxon>Magnoliopsida</taxon>
        <taxon>eudicotyledons</taxon>
        <taxon>Gunneridae</taxon>
        <taxon>Pentapetalae</taxon>
        <taxon>rosids</taxon>
        <taxon>fabids</taxon>
        <taxon>Rosales</taxon>
        <taxon>Rosaceae</taxon>
        <taxon>Amygdaloideae</taxon>
        <taxon>Amygdaleae</taxon>
        <taxon>Prunus</taxon>
    </lineage>
</organism>
<dbReference type="PANTHER" id="PTHR44259">
    <property type="entry name" value="OS07G0183000 PROTEIN-RELATED"/>
    <property type="match status" value="1"/>
</dbReference>
<keyword evidence="3" id="KW-1185">Reference proteome</keyword>
<evidence type="ECO:0000259" key="1">
    <source>
        <dbReference type="Pfam" id="PF03478"/>
    </source>
</evidence>
<dbReference type="AlphaFoldDB" id="A0AAD5F5M7"/>
<dbReference type="InterPro" id="IPR005174">
    <property type="entry name" value="KIB1-4_b-propeller"/>
</dbReference>
<sequence>MIKSLEYCHPAPELPWLMLCSHPSSSIDDCFLSLSDGKVHKLLLPSNPNSFSYIRERERERERERVRVRVQCFGSIEGLLIMVDNQNDYFFWNPISGDRLMLPSLKCQCGTGNCSTLKFAASSKPTRRVRRSQQQQPPCFVVSLCSLGRLAFCMPTDRSWNSIDEEGKPHFDDIVIVHGKLYAATRWWPRSSSALTVFDIIFQEDVNICTSDFIPGQPRYRVEKQVLLHSWWPRIPLVLPWRNNNDRYISLAQDYASMELFMIHHQVTYDSDSDWQMLRRHIYSGNCIKPPKTKGFRVLKLNSTNEGGPPWEEVADLGDRILFVSNVGNKFISTNSANSALNHGERLERNCIYFVLIILVYNQHQVNMISGSSP</sequence>
<dbReference type="PANTHER" id="PTHR44259:SF114">
    <property type="entry name" value="OS06G0707300 PROTEIN"/>
    <property type="match status" value="1"/>
</dbReference>
<accession>A0AAD5F5M7</accession>
<feature type="domain" description="KIB1-4 beta-propeller" evidence="1">
    <location>
        <begin position="34"/>
        <end position="355"/>
    </location>
</feature>
<protein>
    <recommendedName>
        <fullName evidence="1">KIB1-4 beta-propeller domain-containing protein</fullName>
    </recommendedName>
</protein>
<proteinExistence type="predicted"/>
<evidence type="ECO:0000313" key="2">
    <source>
        <dbReference type="EMBL" id="KAI5354124.1"/>
    </source>
</evidence>
<evidence type="ECO:0000313" key="3">
    <source>
        <dbReference type="Proteomes" id="UP001054821"/>
    </source>
</evidence>
<dbReference type="Proteomes" id="UP001054821">
    <property type="component" value="Chromosome 1"/>
</dbReference>
<gene>
    <name evidence="2" type="ORF">L3X38_007019</name>
</gene>